<evidence type="ECO:0000256" key="2">
    <source>
        <dbReference type="SAM" id="MobiDB-lite"/>
    </source>
</evidence>
<dbReference type="eggNOG" id="ENOG502SHBR">
    <property type="taxonomic scope" value="Eukaryota"/>
</dbReference>
<reference evidence="3 4" key="1">
    <citation type="submission" date="2013-03" db="EMBL/GenBank/DDBJ databases">
        <title>The Genome Sequence of Phialophora europaea CBS 101466.</title>
        <authorList>
            <consortium name="The Broad Institute Genomics Platform"/>
            <person name="Cuomo C."/>
            <person name="de Hoog S."/>
            <person name="Gorbushina A."/>
            <person name="Walker B."/>
            <person name="Young S.K."/>
            <person name="Zeng Q."/>
            <person name="Gargeya S."/>
            <person name="Fitzgerald M."/>
            <person name="Haas B."/>
            <person name="Abouelleil A."/>
            <person name="Allen A.W."/>
            <person name="Alvarado L."/>
            <person name="Arachchi H.M."/>
            <person name="Berlin A.M."/>
            <person name="Chapman S.B."/>
            <person name="Gainer-Dewar J."/>
            <person name="Goldberg J."/>
            <person name="Griggs A."/>
            <person name="Gujja S."/>
            <person name="Hansen M."/>
            <person name="Howarth C."/>
            <person name="Imamovic A."/>
            <person name="Ireland A."/>
            <person name="Larimer J."/>
            <person name="McCowan C."/>
            <person name="Murphy C."/>
            <person name="Pearson M."/>
            <person name="Poon T.W."/>
            <person name="Priest M."/>
            <person name="Roberts A."/>
            <person name="Saif S."/>
            <person name="Shea T."/>
            <person name="Sisk P."/>
            <person name="Sykes S."/>
            <person name="Wortman J."/>
            <person name="Nusbaum C."/>
            <person name="Birren B."/>
        </authorList>
    </citation>
    <scope>NUCLEOTIDE SEQUENCE [LARGE SCALE GENOMIC DNA]</scope>
    <source>
        <strain evidence="3 4">CBS 101466</strain>
    </source>
</reference>
<dbReference type="RefSeq" id="XP_008712484.1">
    <property type="nucleotide sequence ID" value="XM_008714262.1"/>
</dbReference>
<feature type="compositionally biased region" description="Basic and acidic residues" evidence="2">
    <location>
        <begin position="343"/>
        <end position="368"/>
    </location>
</feature>
<keyword evidence="4" id="KW-1185">Reference proteome</keyword>
<organism evidence="3 4">
    <name type="scientific">Cyphellophora europaea (strain CBS 101466)</name>
    <name type="common">Phialophora europaea</name>
    <dbReference type="NCBI Taxonomy" id="1220924"/>
    <lineage>
        <taxon>Eukaryota</taxon>
        <taxon>Fungi</taxon>
        <taxon>Dikarya</taxon>
        <taxon>Ascomycota</taxon>
        <taxon>Pezizomycotina</taxon>
        <taxon>Eurotiomycetes</taxon>
        <taxon>Chaetothyriomycetidae</taxon>
        <taxon>Chaetothyriales</taxon>
        <taxon>Cyphellophoraceae</taxon>
        <taxon>Cyphellophora</taxon>
    </lineage>
</organism>
<sequence>MAKFTPDERSVYLAFKNVFKGPEAQIRTSKKIRKLVQNHQNETDIRDLITEYNHDNVCNSIKSLLEQQIFESTLKAKLKFPEVFDVSPTQSADRAASEAEAAQAEVDVIHDISQGQQEAGDDFPHAEPEVEGKGKSSELQPTTATNLIKRAPSLYPVYLPYANQHRIMRQVQDLLERACYSFGQDRLAGIMSKEKWTGPESVELNIWATILKSKQSLFDKQDIANLGKPLAEVLESITSIRHTAVHRLHVTVTRLEQYLSDAELLANLLHDDVCANHLSRIRREVSLAVDELKLNKDVLESKVAETLKKLAAQRLAIVHAEAAAVEDMLRQDRQYQAMAGSNLERRILESKPENETGTSTERDDKTDFDPDTDTDVAETNTT</sequence>
<dbReference type="STRING" id="1220924.W2SAK1"/>
<keyword evidence="1" id="KW-0175">Coiled coil</keyword>
<gene>
    <name evidence="3" type="ORF">HMPREF1541_09589</name>
</gene>
<evidence type="ECO:0000256" key="1">
    <source>
        <dbReference type="SAM" id="Coils"/>
    </source>
</evidence>
<evidence type="ECO:0000313" key="3">
    <source>
        <dbReference type="EMBL" id="ETN45756.1"/>
    </source>
</evidence>
<dbReference type="GeneID" id="19976928"/>
<feature type="compositionally biased region" description="Basic and acidic residues" evidence="2">
    <location>
        <begin position="122"/>
        <end position="136"/>
    </location>
</feature>
<name>W2SAK1_CYPE1</name>
<feature type="coiled-coil region" evidence="1">
    <location>
        <begin position="282"/>
        <end position="309"/>
    </location>
</feature>
<accession>W2SAK1</accession>
<dbReference type="HOGENOM" id="CLU_033910_2_0_1"/>
<dbReference type="AlphaFoldDB" id="W2SAK1"/>
<feature type="region of interest" description="Disordered" evidence="2">
    <location>
        <begin position="115"/>
        <end position="141"/>
    </location>
</feature>
<feature type="region of interest" description="Disordered" evidence="2">
    <location>
        <begin position="340"/>
        <end position="382"/>
    </location>
</feature>
<protein>
    <recommendedName>
        <fullName evidence="5">Ubiquinol-cytochrome-c reductase cytochrome c1</fullName>
    </recommendedName>
</protein>
<proteinExistence type="predicted"/>
<evidence type="ECO:0008006" key="5">
    <source>
        <dbReference type="Google" id="ProtNLM"/>
    </source>
</evidence>
<dbReference type="Proteomes" id="UP000030752">
    <property type="component" value="Unassembled WGS sequence"/>
</dbReference>
<dbReference type="EMBL" id="KB822712">
    <property type="protein sequence ID" value="ETN45756.1"/>
    <property type="molecule type" value="Genomic_DNA"/>
</dbReference>
<dbReference type="InParanoid" id="W2SAK1"/>
<dbReference type="VEuPathDB" id="FungiDB:HMPREF1541_09589"/>
<evidence type="ECO:0000313" key="4">
    <source>
        <dbReference type="Proteomes" id="UP000030752"/>
    </source>
</evidence>
<dbReference type="OrthoDB" id="5324651at2759"/>